<keyword evidence="1" id="KW-1133">Transmembrane helix</keyword>
<dbReference type="AlphaFoldDB" id="A0A235BQM2"/>
<protein>
    <submittedName>
        <fullName evidence="2">Uncharacterized protein</fullName>
    </submittedName>
</protein>
<sequence>MKERVVKIITLLGGLYYFLEFVLPQEIKGHTTYLSSFIVPMGNILMVLWAFAVGLGLINLSITHGKKVKKLEPGWIYSIAFFIAMLAMMVTCFLDTYHPTSLVRQFYEILFTRMYMPLGATIFSLLALFMATSAYRAMRVRTFEATVMVVSACIIMLGQVPIGLWMTRTLPSCIQLPRVSAWLLWIANTAAYRAVMFGIYMGMIAVALRLWLSLEKGMELR</sequence>
<evidence type="ECO:0000313" key="2">
    <source>
        <dbReference type="EMBL" id="OYD14496.1"/>
    </source>
</evidence>
<feature type="transmembrane region" description="Helical" evidence="1">
    <location>
        <begin position="34"/>
        <end position="62"/>
    </location>
</feature>
<feature type="transmembrane region" description="Helical" evidence="1">
    <location>
        <begin position="190"/>
        <end position="212"/>
    </location>
</feature>
<feature type="transmembrane region" description="Helical" evidence="1">
    <location>
        <begin position="147"/>
        <end position="170"/>
    </location>
</feature>
<name>A0A235BQM2_UNCW3</name>
<reference evidence="2 3" key="1">
    <citation type="submission" date="2017-07" db="EMBL/GenBank/DDBJ databases">
        <title>Recovery of genomes from metagenomes via a dereplication, aggregation, and scoring strategy.</title>
        <authorList>
            <person name="Sieber C.M."/>
            <person name="Probst A.J."/>
            <person name="Sharrar A."/>
            <person name="Thomas B.C."/>
            <person name="Hess M."/>
            <person name="Tringe S.G."/>
            <person name="Banfield J.F."/>
        </authorList>
    </citation>
    <scope>NUCLEOTIDE SEQUENCE [LARGE SCALE GENOMIC DNA]</scope>
    <source>
        <strain evidence="2">JGI_Cruoil_03_44_89</strain>
    </source>
</reference>
<evidence type="ECO:0000256" key="1">
    <source>
        <dbReference type="SAM" id="Phobius"/>
    </source>
</evidence>
<dbReference type="EMBL" id="NOZQ01000179">
    <property type="protein sequence ID" value="OYD14496.1"/>
    <property type="molecule type" value="Genomic_DNA"/>
</dbReference>
<comment type="caution">
    <text evidence="2">The sequence shown here is derived from an EMBL/GenBank/DDBJ whole genome shotgun (WGS) entry which is preliminary data.</text>
</comment>
<dbReference type="Proteomes" id="UP000215215">
    <property type="component" value="Unassembled WGS sequence"/>
</dbReference>
<proteinExistence type="predicted"/>
<keyword evidence="1" id="KW-0472">Membrane</keyword>
<keyword evidence="1" id="KW-0812">Transmembrane</keyword>
<feature type="transmembrane region" description="Helical" evidence="1">
    <location>
        <begin position="114"/>
        <end position="135"/>
    </location>
</feature>
<organism evidence="2 3">
    <name type="scientific">candidate division WOR-3 bacterium JGI_Cruoil_03_44_89</name>
    <dbReference type="NCBI Taxonomy" id="1973748"/>
    <lineage>
        <taxon>Bacteria</taxon>
        <taxon>Bacteria division WOR-3</taxon>
    </lineage>
</organism>
<accession>A0A235BQM2</accession>
<feature type="transmembrane region" description="Helical" evidence="1">
    <location>
        <begin position="74"/>
        <end position="94"/>
    </location>
</feature>
<evidence type="ECO:0000313" key="3">
    <source>
        <dbReference type="Proteomes" id="UP000215215"/>
    </source>
</evidence>
<gene>
    <name evidence="2" type="ORF">CH333_07820</name>
</gene>